<dbReference type="SUPFAM" id="SSF55729">
    <property type="entry name" value="Acyl-CoA N-acyltransferases (Nat)"/>
    <property type="match status" value="1"/>
</dbReference>
<gene>
    <name evidence="4" type="ORF">AA15669_1378</name>
</gene>
<dbReference type="PANTHER" id="PTHR43072">
    <property type="entry name" value="N-ACETYLTRANSFERASE"/>
    <property type="match status" value="1"/>
</dbReference>
<name>A0ABQ0NZZ7_9PROT</name>
<dbReference type="Pfam" id="PF00583">
    <property type="entry name" value="Acetyltransf_1"/>
    <property type="match status" value="1"/>
</dbReference>
<dbReference type="PROSITE" id="PS51186">
    <property type="entry name" value="GNAT"/>
    <property type="match status" value="1"/>
</dbReference>
<evidence type="ECO:0000256" key="1">
    <source>
        <dbReference type="ARBA" id="ARBA00022679"/>
    </source>
</evidence>
<protein>
    <submittedName>
        <fullName evidence="4">Acetyltransferase</fullName>
    </submittedName>
</protein>
<dbReference type="PANTHER" id="PTHR43072:SF23">
    <property type="entry name" value="UPF0039 PROTEIN C11D3.02C"/>
    <property type="match status" value="1"/>
</dbReference>
<dbReference type="CDD" id="cd04301">
    <property type="entry name" value="NAT_SF"/>
    <property type="match status" value="1"/>
</dbReference>
<keyword evidence="1" id="KW-0808">Transferase</keyword>
<dbReference type="EMBL" id="BAQD01000027">
    <property type="protein sequence ID" value="GBQ07430.1"/>
    <property type="molecule type" value="Genomic_DNA"/>
</dbReference>
<evidence type="ECO:0000313" key="5">
    <source>
        <dbReference type="Proteomes" id="UP001062901"/>
    </source>
</evidence>
<dbReference type="RefSeq" id="WP_026294152.1">
    <property type="nucleotide sequence ID" value="NZ_BAQD01000027.1"/>
</dbReference>
<feature type="domain" description="N-acetyltransferase" evidence="3">
    <location>
        <begin position="1"/>
        <end position="159"/>
    </location>
</feature>
<sequence length="163" mass="18458">MVIRPALPHDIEAITAIYNDAVLTTTAIWNDKPVTVKNRSDWLHAHQEANLPVLVAVDQDQTVMGYATFGPWRDFEGFRHTVEHSVYVEKTKRGHGIGRKLLEALIDQARSSHKHVMVAAIESRNTASIQLHKKLGFIQTGHMPEVGEKFGRWLDLTFLQLTL</sequence>
<dbReference type="InterPro" id="IPR000182">
    <property type="entry name" value="GNAT_dom"/>
</dbReference>
<organism evidence="4 5">
    <name type="scientific">Saccharibacter floricola DSM 15669</name>
    <dbReference type="NCBI Taxonomy" id="1123227"/>
    <lineage>
        <taxon>Bacteria</taxon>
        <taxon>Pseudomonadati</taxon>
        <taxon>Pseudomonadota</taxon>
        <taxon>Alphaproteobacteria</taxon>
        <taxon>Acetobacterales</taxon>
        <taxon>Acetobacteraceae</taxon>
        <taxon>Saccharibacter</taxon>
    </lineage>
</organism>
<proteinExistence type="predicted"/>
<evidence type="ECO:0000256" key="2">
    <source>
        <dbReference type="ARBA" id="ARBA00023315"/>
    </source>
</evidence>
<dbReference type="InterPro" id="IPR016181">
    <property type="entry name" value="Acyl_CoA_acyltransferase"/>
</dbReference>
<keyword evidence="5" id="KW-1185">Reference proteome</keyword>
<reference evidence="4" key="1">
    <citation type="submission" date="2013-04" db="EMBL/GenBank/DDBJ databases">
        <title>The genome sequencing project of 58 acetic acid bacteria.</title>
        <authorList>
            <person name="Okamoto-Kainuma A."/>
            <person name="Ishikawa M."/>
            <person name="Umino S."/>
            <person name="Koizumi Y."/>
            <person name="Shiwa Y."/>
            <person name="Yoshikawa H."/>
            <person name="Matsutani M."/>
            <person name="Matsushita K."/>
        </authorList>
    </citation>
    <scope>NUCLEOTIDE SEQUENCE</scope>
    <source>
        <strain evidence="4">DSM 15669</strain>
    </source>
</reference>
<evidence type="ECO:0000313" key="4">
    <source>
        <dbReference type="EMBL" id="GBQ07430.1"/>
    </source>
</evidence>
<keyword evidence="2" id="KW-0012">Acyltransferase</keyword>
<evidence type="ECO:0000259" key="3">
    <source>
        <dbReference type="PROSITE" id="PS51186"/>
    </source>
</evidence>
<dbReference type="Gene3D" id="3.40.630.30">
    <property type="match status" value="1"/>
</dbReference>
<dbReference type="Proteomes" id="UP001062901">
    <property type="component" value="Unassembled WGS sequence"/>
</dbReference>
<comment type="caution">
    <text evidence="4">The sequence shown here is derived from an EMBL/GenBank/DDBJ whole genome shotgun (WGS) entry which is preliminary data.</text>
</comment>
<accession>A0ABQ0NZZ7</accession>